<sequence>MLTDASILIGRSLLHTRRALDTLLIGVLLPLIMLLLFVYVFGGAISREGGYLTYVVPGIVLLCAGYGAAGTAVPVAQDMTTGAMDRFRSLPILRSAVLVGHVTASVLRNLFSTLLVLAVSFAIGFRPGAGPGDWLLALVVLTLYITAMSWLSVCFGLVAGSVESASSFSFVILFLPYLSSAFVPIETMPAALRGFAGHQPLTPVIEALRGFMAGRPDVAATWTAVAWFGGLLVIAYLVATWLFIRRSDR</sequence>
<dbReference type="PANTHER" id="PTHR43229">
    <property type="entry name" value="NODULATION PROTEIN J"/>
    <property type="match status" value="1"/>
</dbReference>
<dbReference type="Pfam" id="PF01061">
    <property type="entry name" value="ABC2_membrane"/>
    <property type="match status" value="1"/>
</dbReference>
<dbReference type="InterPro" id="IPR013525">
    <property type="entry name" value="ABC2_TM"/>
</dbReference>
<evidence type="ECO:0000256" key="5">
    <source>
        <dbReference type="ARBA" id="ARBA00023251"/>
    </source>
</evidence>
<dbReference type="InterPro" id="IPR051784">
    <property type="entry name" value="Nod_factor_ABC_transporter"/>
</dbReference>
<feature type="transmembrane region" description="Helical" evidence="6">
    <location>
        <begin position="20"/>
        <end position="42"/>
    </location>
</feature>
<keyword evidence="2 6" id="KW-0812">Transmembrane</keyword>
<feature type="transmembrane region" description="Helical" evidence="6">
    <location>
        <begin position="219"/>
        <end position="244"/>
    </location>
</feature>
<dbReference type="RefSeq" id="WP_023359054.1">
    <property type="nucleotide sequence ID" value="NC_022657.1"/>
</dbReference>
<evidence type="ECO:0000256" key="3">
    <source>
        <dbReference type="ARBA" id="ARBA00022989"/>
    </source>
</evidence>
<dbReference type="PROSITE" id="PS51012">
    <property type="entry name" value="ABC_TM2"/>
    <property type="match status" value="1"/>
</dbReference>
<dbReference type="GO" id="GO:0043190">
    <property type="term" value="C:ATP-binding cassette (ABC) transporter complex"/>
    <property type="evidence" value="ECO:0007669"/>
    <property type="project" value="InterPro"/>
</dbReference>
<comment type="subcellular location">
    <subcellularLocation>
        <location evidence="6">Cell membrane</location>
        <topology evidence="6">Multi-pass membrane protein</topology>
    </subcellularLocation>
    <subcellularLocation>
        <location evidence="1">Membrane</location>
        <topology evidence="1">Multi-pass membrane protein</topology>
    </subcellularLocation>
</comment>
<name>U5VRC5_9ACTN</name>
<dbReference type="PIRSF" id="PIRSF006648">
    <property type="entry name" value="DrrB"/>
    <property type="match status" value="1"/>
</dbReference>
<gene>
    <name evidence="8" type="ORF">AFR_06170</name>
</gene>
<accession>U5VRC5</accession>
<dbReference type="KEGG" id="afs:AFR_06170"/>
<evidence type="ECO:0000256" key="2">
    <source>
        <dbReference type="ARBA" id="ARBA00022692"/>
    </source>
</evidence>
<evidence type="ECO:0000259" key="7">
    <source>
        <dbReference type="PROSITE" id="PS51012"/>
    </source>
</evidence>
<keyword evidence="6" id="KW-0813">Transport</keyword>
<reference evidence="8 9" key="1">
    <citation type="journal article" date="2014" name="J. Biotechnol.">
        <title>Complete genome sequence of the actinobacterium Actinoplanes friuliensis HAG 010964, producer of the lipopeptide antibiotic friulimycin.</title>
        <authorList>
            <person name="Ruckert C."/>
            <person name="Szczepanowski R."/>
            <person name="Albersmeier A."/>
            <person name="Goesmann A."/>
            <person name="Fischer N."/>
            <person name="Steinkamper A."/>
            <person name="Puhler A."/>
            <person name="Biener R."/>
            <person name="Schwartz D."/>
            <person name="Kalinowski J."/>
        </authorList>
    </citation>
    <scope>NUCLEOTIDE SEQUENCE [LARGE SCALE GENOMIC DNA]</scope>
    <source>
        <strain evidence="8 9">DSM 7358</strain>
    </source>
</reference>
<dbReference type="GO" id="GO:0140359">
    <property type="term" value="F:ABC-type transporter activity"/>
    <property type="evidence" value="ECO:0007669"/>
    <property type="project" value="InterPro"/>
</dbReference>
<keyword evidence="9" id="KW-1185">Reference proteome</keyword>
<dbReference type="AlphaFoldDB" id="U5VRC5"/>
<keyword evidence="6" id="KW-1003">Cell membrane</keyword>
<feature type="domain" description="ABC transmembrane type-2" evidence="7">
    <location>
        <begin position="21"/>
        <end position="246"/>
    </location>
</feature>
<evidence type="ECO:0000313" key="8">
    <source>
        <dbReference type="EMBL" id="AGZ39523.1"/>
    </source>
</evidence>
<dbReference type="GO" id="GO:0046677">
    <property type="term" value="P:response to antibiotic"/>
    <property type="evidence" value="ECO:0007669"/>
    <property type="project" value="UniProtKB-KW"/>
</dbReference>
<evidence type="ECO:0000313" key="9">
    <source>
        <dbReference type="Proteomes" id="UP000017746"/>
    </source>
</evidence>
<organism evidence="8 9">
    <name type="scientific">Actinoplanes friuliensis DSM 7358</name>
    <dbReference type="NCBI Taxonomy" id="1246995"/>
    <lineage>
        <taxon>Bacteria</taxon>
        <taxon>Bacillati</taxon>
        <taxon>Actinomycetota</taxon>
        <taxon>Actinomycetes</taxon>
        <taxon>Micromonosporales</taxon>
        <taxon>Micromonosporaceae</taxon>
        <taxon>Actinoplanes</taxon>
    </lineage>
</organism>
<feature type="transmembrane region" description="Helical" evidence="6">
    <location>
        <begin position="135"/>
        <end position="158"/>
    </location>
</feature>
<feature type="transmembrane region" description="Helical" evidence="6">
    <location>
        <begin position="165"/>
        <end position="185"/>
    </location>
</feature>
<protein>
    <recommendedName>
        <fullName evidence="6">Transport permease protein</fullName>
    </recommendedName>
</protein>
<evidence type="ECO:0000256" key="4">
    <source>
        <dbReference type="ARBA" id="ARBA00023136"/>
    </source>
</evidence>
<evidence type="ECO:0000256" key="1">
    <source>
        <dbReference type="ARBA" id="ARBA00004141"/>
    </source>
</evidence>
<dbReference type="Proteomes" id="UP000017746">
    <property type="component" value="Chromosome"/>
</dbReference>
<comment type="similarity">
    <text evidence="6">Belongs to the ABC-2 integral membrane protein family.</text>
</comment>
<proteinExistence type="inferred from homology"/>
<dbReference type="InterPro" id="IPR000412">
    <property type="entry name" value="ABC_2_transport"/>
</dbReference>
<dbReference type="STRING" id="1246995.AFR_06170"/>
<dbReference type="PANTHER" id="PTHR43229:SF2">
    <property type="entry name" value="NODULATION PROTEIN J"/>
    <property type="match status" value="1"/>
</dbReference>
<feature type="transmembrane region" description="Helical" evidence="6">
    <location>
        <begin position="54"/>
        <end position="76"/>
    </location>
</feature>
<keyword evidence="3 6" id="KW-1133">Transmembrane helix</keyword>
<dbReference type="PATRIC" id="fig|1246995.3.peg.1253"/>
<keyword evidence="4 6" id="KW-0472">Membrane</keyword>
<keyword evidence="5" id="KW-0046">Antibiotic resistance</keyword>
<dbReference type="InterPro" id="IPR047817">
    <property type="entry name" value="ABC2_TM_bact-type"/>
</dbReference>
<feature type="transmembrane region" description="Helical" evidence="6">
    <location>
        <begin position="97"/>
        <end position="123"/>
    </location>
</feature>
<dbReference type="EMBL" id="CP006272">
    <property type="protein sequence ID" value="AGZ39523.1"/>
    <property type="molecule type" value="Genomic_DNA"/>
</dbReference>
<dbReference type="eggNOG" id="COG0842">
    <property type="taxonomic scope" value="Bacteria"/>
</dbReference>
<dbReference type="OrthoDB" id="670210at2"/>
<evidence type="ECO:0000256" key="6">
    <source>
        <dbReference type="RuleBase" id="RU361157"/>
    </source>
</evidence>
<dbReference type="HOGENOM" id="CLU_039483_2_0_11"/>